<proteinExistence type="predicted"/>
<protein>
    <submittedName>
        <fullName evidence="2">Uncharacterized protein</fullName>
    </submittedName>
</protein>
<reference evidence="2 3" key="1">
    <citation type="submission" date="2016-10" db="EMBL/GenBank/DDBJ databases">
        <authorList>
            <person name="de Groot N.N."/>
        </authorList>
    </citation>
    <scope>NUCLEOTIDE SEQUENCE [LARGE SCALE GENOMIC DNA]</scope>
    <source>
        <strain evidence="2 3">DSM 22788</strain>
    </source>
</reference>
<sequence>MPDVLAPIVDRIAALAAAVRGAPHFEWGTVASSSPLTVQLDGDSEPMLGTPSRLVSNLSPGERVLVMIQNRRATVVGRGGGTVYRSGEVLVSTGTLTNISGTGTYGTTLTFTVPAVPPPGCAVRVEALRVGTGYGSIALVSQAPGVSSTTVTIRFTQVGAGTAQTLTVRWEIVPNS</sequence>
<evidence type="ECO:0000313" key="1">
    <source>
        <dbReference type="EMBL" id="SDQ04827.1"/>
    </source>
</evidence>
<dbReference type="EMBL" id="FNKB01000001">
    <property type="protein sequence ID" value="SDQ04827.1"/>
    <property type="molecule type" value="Genomic_DNA"/>
</dbReference>
<evidence type="ECO:0000313" key="3">
    <source>
        <dbReference type="Proteomes" id="UP000182690"/>
    </source>
</evidence>
<accession>A0A1H0XQU6</accession>
<dbReference type="RefSeq" id="WP_231291530.1">
    <property type="nucleotide sequence ID" value="NZ_FNKB01000001.1"/>
</dbReference>
<gene>
    <name evidence="1" type="ORF">SAMN04488565_0011</name>
    <name evidence="2" type="ORF">SAMN04488565_0065</name>
</gene>
<dbReference type="AlphaFoldDB" id="A0A1H0XQU6"/>
<dbReference type="EMBL" id="FNKB01000001">
    <property type="protein sequence ID" value="SDQ05284.1"/>
    <property type="molecule type" value="Genomic_DNA"/>
</dbReference>
<dbReference type="Proteomes" id="UP000182690">
    <property type="component" value="Unassembled WGS sequence"/>
</dbReference>
<evidence type="ECO:0000313" key="2">
    <source>
        <dbReference type="EMBL" id="SDQ05284.1"/>
    </source>
</evidence>
<organism evidence="2 3">
    <name type="scientific">Leucobacter chromiiresistens</name>
    <dbReference type="NCBI Taxonomy" id="1079994"/>
    <lineage>
        <taxon>Bacteria</taxon>
        <taxon>Bacillati</taxon>
        <taxon>Actinomycetota</taxon>
        <taxon>Actinomycetes</taxon>
        <taxon>Micrococcales</taxon>
        <taxon>Microbacteriaceae</taxon>
        <taxon>Leucobacter</taxon>
    </lineage>
</organism>
<dbReference type="STRING" id="1079994.SAMN04488565_0011"/>
<name>A0A1H0XQU6_9MICO</name>